<sequence>MSVNDDTLGAFLVGVVLGAFFLGVACLQSFTYFTTYVKDPWYIKSVFICLICNIAHQIGITQKMYVNTVTNYGNIAILADIGWGLTAHVYLTAFTAITVQMFYFYRIYLLLDKKHWWLPAVLTLACLAQFIMAFMYSIKITTLTSSQLVTLTGLISGVNGVSAGLDFVISAIMVYIFSNKRTGFRKTDTLLIKLIAYVVSSGFLTSVCALGTFIAFKVSPATFIAYPFNFLISRMYIVALLVTLNSRMGLRTSGKETTDDFAMSISHVQFKRAQNSTTGTINDSRPAPVLVSVERHDDGYHSPVKQVKSSANDSYVDYS</sequence>
<dbReference type="AlphaFoldDB" id="A0A4S8M2H3"/>
<dbReference type="EMBL" id="ML179184">
    <property type="protein sequence ID" value="THU96101.1"/>
    <property type="molecule type" value="Genomic_DNA"/>
</dbReference>
<evidence type="ECO:0000259" key="3">
    <source>
        <dbReference type="Pfam" id="PF20152"/>
    </source>
</evidence>
<evidence type="ECO:0000256" key="1">
    <source>
        <dbReference type="SAM" id="MobiDB-lite"/>
    </source>
</evidence>
<feature type="region of interest" description="Disordered" evidence="1">
    <location>
        <begin position="300"/>
        <end position="319"/>
    </location>
</feature>
<keyword evidence="2" id="KW-1133">Transmembrane helix</keyword>
<dbReference type="PANTHER" id="PTHR40465:SF1">
    <property type="entry name" value="DUF6534 DOMAIN-CONTAINING PROTEIN"/>
    <property type="match status" value="1"/>
</dbReference>
<dbReference type="PANTHER" id="PTHR40465">
    <property type="entry name" value="CHROMOSOME 1, WHOLE GENOME SHOTGUN SEQUENCE"/>
    <property type="match status" value="1"/>
</dbReference>
<feature type="transmembrane region" description="Helical" evidence="2">
    <location>
        <begin position="222"/>
        <end position="244"/>
    </location>
</feature>
<feature type="transmembrane region" description="Helical" evidence="2">
    <location>
        <begin position="12"/>
        <end position="34"/>
    </location>
</feature>
<evidence type="ECO:0000256" key="2">
    <source>
        <dbReference type="SAM" id="Phobius"/>
    </source>
</evidence>
<feature type="domain" description="DUF6534" evidence="3">
    <location>
        <begin position="162"/>
        <end position="248"/>
    </location>
</feature>
<feature type="transmembrane region" description="Helical" evidence="2">
    <location>
        <begin position="116"/>
        <end position="138"/>
    </location>
</feature>
<dbReference type="Proteomes" id="UP000297245">
    <property type="component" value="Unassembled WGS sequence"/>
</dbReference>
<reference evidence="4 5" key="1">
    <citation type="journal article" date="2019" name="Nat. Ecol. Evol.">
        <title>Megaphylogeny resolves global patterns of mushroom evolution.</title>
        <authorList>
            <person name="Varga T."/>
            <person name="Krizsan K."/>
            <person name="Foldi C."/>
            <person name="Dima B."/>
            <person name="Sanchez-Garcia M."/>
            <person name="Sanchez-Ramirez S."/>
            <person name="Szollosi G.J."/>
            <person name="Szarkandi J.G."/>
            <person name="Papp V."/>
            <person name="Albert L."/>
            <person name="Andreopoulos W."/>
            <person name="Angelini C."/>
            <person name="Antonin V."/>
            <person name="Barry K.W."/>
            <person name="Bougher N.L."/>
            <person name="Buchanan P."/>
            <person name="Buyck B."/>
            <person name="Bense V."/>
            <person name="Catcheside P."/>
            <person name="Chovatia M."/>
            <person name="Cooper J."/>
            <person name="Damon W."/>
            <person name="Desjardin D."/>
            <person name="Finy P."/>
            <person name="Geml J."/>
            <person name="Haridas S."/>
            <person name="Hughes K."/>
            <person name="Justo A."/>
            <person name="Karasinski D."/>
            <person name="Kautmanova I."/>
            <person name="Kiss B."/>
            <person name="Kocsube S."/>
            <person name="Kotiranta H."/>
            <person name="LaButti K.M."/>
            <person name="Lechner B.E."/>
            <person name="Liimatainen K."/>
            <person name="Lipzen A."/>
            <person name="Lukacs Z."/>
            <person name="Mihaltcheva S."/>
            <person name="Morgado L.N."/>
            <person name="Niskanen T."/>
            <person name="Noordeloos M.E."/>
            <person name="Ohm R.A."/>
            <person name="Ortiz-Santana B."/>
            <person name="Ovrebo C."/>
            <person name="Racz N."/>
            <person name="Riley R."/>
            <person name="Savchenko A."/>
            <person name="Shiryaev A."/>
            <person name="Soop K."/>
            <person name="Spirin V."/>
            <person name="Szebenyi C."/>
            <person name="Tomsovsky M."/>
            <person name="Tulloss R.E."/>
            <person name="Uehling J."/>
            <person name="Grigoriev I.V."/>
            <person name="Vagvolgyi C."/>
            <person name="Papp T."/>
            <person name="Martin F.M."/>
            <person name="Miettinen O."/>
            <person name="Hibbett D.S."/>
            <person name="Nagy L.G."/>
        </authorList>
    </citation>
    <scope>NUCLEOTIDE SEQUENCE [LARGE SCALE GENOMIC DNA]</scope>
    <source>
        <strain evidence="4 5">CBS 962.96</strain>
    </source>
</reference>
<protein>
    <recommendedName>
        <fullName evidence="3">DUF6534 domain-containing protein</fullName>
    </recommendedName>
</protein>
<name>A0A4S8M2H3_DENBC</name>
<feature type="transmembrane region" description="Helical" evidence="2">
    <location>
        <begin position="41"/>
        <end position="61"/>
    </location>
</feature>
<dbReference type="InterPro" id="IPR045339">
    <property type="entry name" value="DUF6534"/>
</dbReference>
<organism evidence="4 5">
    <name type="scientific">Dendrothele bispora (strain CBS 962.96)</name>
    <dbReference type="NCBI Taxonomy" id="1314807"/>
    <lineage>
        <taxon>Eukaryota</taxon>
        <taxon>Fungi</taxon>
        <taxon>Dikarya</taxon>
        <taxon>Basidiomycota</taxon>
        <taxon>Agaricomycotina</taxon>
        <taxon>Agaricomycetes</taxon>
        <taxon>Agaricomycetidae</taxon>
        <taxon>Agaricales</taxon>
        <taxon>Agaricales incertae sedis</taxon>
        <taxon>Dendrothele</taxon>
    </lineage>
</organism>
<dbReference type="OrthoDB" id="2535105at2759"/>
<accession>A0A4S8M2H3</accession>
<feature type="transmembrane region" description="Helical" evidence="2">
    <location>
        <begin position="158"/>
        <end position="178"/>
    </location>
</feature>
<dbReference type="Pfam" id="PF20152">
    <property type="entry name" value="DUF6534"/>
    <property type="match status" value="1"/>
</dbReference>
<gene>
    <name evidence="4" type="ORF">K435DRAFT_108369</name>
</gene>
<proteinExistence type="predicted"/>
<keyword evidence="2" id="KW-0472">Membrane</keyword>
<keyword evidence="5" id="KW-1185">Reference proteome</keyword>
<keyword evidence="2" id="KW-0812">Transmembrane</keyword>
<feature type="transmembrane region" description="Helical" evidence="2">
    <location>
        <begin position="190"/>
        <end position="216"/>
    </location>
</feature>
<evidence type="ECO:0000313" key="4">
    <source>
        <dbReference type="EMBL" id="THU96101.1"/>
    </source>
</evidence>
<evidence type="ECO:0000313" key="5">
    <source>
        <dbReference type="Proteomes" id="UP000297245"/>
    </source>
</evidence>
<feature type="transmembrane region" description="Helical" evidence="2">
    <location>
        <begin position="81"/>
        <end position="104"/>
    </location>
</feature>